<dbReference type="PANTHER" id="PTHR21198:SF2">
    <property type="entry name" value="GLUTAMATE RACEMASE"/>
    <property type="match status" value="1"/>
</dbReference>
<feature type="active site" description="Proton donor/acceptor" evidence="8">
    <location>
        <position position="183"/>
    </location>
</feature>
<dbReference type="Proteomes" id="UP000637720">
    <property type="component" value="Unassembled WGS sequence"/>
</dbReference>
<dbReference type="HAMAP" id="MF_00258">
    <property type="entry name" value="Glu_racemase"/>
    <property type="match status" value="1"/>
</dbReference>
<comment type="function">
    <text evidence="8">Provides the (R)-glutamate required for cell wall biosynthesis.</text>
</comment>
<reference evidence="9" key="2">
    <citation type="submission" date="2020-09" db="EMBL/GenBank/DDBJ databases">
        <authorList>
            <person name="Sun Q."/>
            <person name="Ohkuma M."/>
        </authorList>
    </citation>
    <scope>NUCLEOTIDE SEQUENCE</scope>
    <source>
        <strain evidence="9">JCM 14719</strain>
    </source>
</reference>
<gene>
    <name evidence="8 9" type="primary">murI</name>
    <name evidence="9" type="ORF">GCM10007043_13550</name>
</gene>
<dbReference type="EMBL" id="BMOF01000024">
    <property type="protein sequence ID" value="GGK00804.1"/>
    <property type="molecule type" value="Genomic_DNA"/>
</dbReference>
<dbReference type="PANTHER" id="PTHR21198">
    <property type="entry name" value="GLUTAMATE RACEMASE"/>
    <property type="match status" value="1"/>
</dbReference>
<dbReference type="InterPro" id="IPR033134">
    <property type="entry name" value="Asp/Glu_racemase_AS_2"/>
</dbReference>
<evidence type="ECO:0000256" key="7">
    <source>
        <dbReference type="ARBA" id="ARBA00070053"/>
    </source>
</evidence>
<accession>A0A8J3BAG4</accession>
<protein>
    <recommendedName>
        <fullName evidence="7 8">Glutamate racemase</fullName>
        <ecNumber evidence="2 8">5.1.1.3</ecNumber>
    </recommendedName>
</protein>
<keyword evidence="4 8" id="KW-0573">Peptidoglycan synthesis</keyword>
<feature type="binding site" evidence="8">
    <location>
        <begin position="9"/>
        <end position="10"/>
    </location>
    <ligand>
        <name>substrate</name>
    </ligand>
</feature>
<evidence type="ECO:0000256" key="2">
    <source>
        <dbReference type="ARBA" id="ARBA00013090"/>
    </source>
</evidence>
<dbReference type="GO" id="GO:0008881">
    <property type="term" value="F:glutamate racemase activity"/>
    <property type="evidence" value="ECO:0007669"/>
    <property type="project" value="UniProtKB-UniRule"/>
</dbReference>
<dbReference type="NCBIfam" id="NF002035">
    <property type="entry name" value="PRK00865.1-3"/>
    <property type="match status" value="1"/>
</dbReference>
<keyword evidence="10" id="KW-1185">Reference proteome</keyword>
<evidence type="ECO:0000313" key="9">
    <source>
        <dbReference type="EMBL" id="GGK00804.1"/>
    </source>
</evidence>
<feature type="binding site" evidence="8">
    <location>
        <begin position="41"/>
        <end position="42"/>
    </location>
    <ligand>
        <name>substrate</name>
    </ligand>
</feature>
<sequence length="273" mass="29142">MGSAIGVFDSGVGGLTVVKEILRQLPRERIVYFGDAARCPYGPRPAGEIRRFAEEIVAFLMQFPLKLLVIACNTATAVALETLQERLPVPVVGVIQPGARAAIKATKNGRIGVIGTIGTIRSRAYETAILRVNPQVTVVSHACPELVPLVESGVLRGPAARAAVERALEPLQGSGIDTLILGCTHYPLLQPVIQDVLGDGVTLINSAEETAREISAILAHRGLLAENVPADDGHRFFTSGDAALFRRIAEEWFGFPVDVRHTSPSMSLARSPA</sequence>
<organism evidence="9 10">
    <name type="scientific">Calditerricola satsumensis</name>
    <dbReference type="NCBI Taxonomy" id="373054"/>
    <lineage>
        <taxon>Bacteria</taxon>
        <taxon>Bacillati</taxon>
        <taxon>Bacillota</taxon>
        <taxon>Bacilli</taxon>
        <taxon>Bacillales</taxon>
        <taxon>Bacillaceae</taxon>
        <taxon>Calditerricola</taxon>
    </lineage>
</organism>
<dbReference type="InterPro" id="IPR004391">
    <property type="entry name" value="Glu_race"/>
</dbReference>
<dbReference type="EC" id="5.1.1.3" evidence="2 8"/>
<feature type="binding site" evidence="8">
    <location>
        <begin position="73"/>
        <end position="74"/>
    </location>
    <ligand>
        <name>substrate</name>
    </ligand>
</feature>
<evidence type="ECO:0000256" key="4">
    <source>
        <dbReference type="ARBA" id="ARBA00022984"/>
    </source>
</evidence>
<dbReference type="InterPro" id="IPR015942">
    <property type="entry name" value="Asp/Glu/hydantoin_racemase"/>
</dbReference>
<dbReference type="InterPro" id="IPR018187">
    <property type="entry name" value="Asp/Glu_racemase_AS_1"/>
</dbReference>
<keyword evidence="5 8" id="KW-0413">Isomerase</keyword>
<dbReference type="GO" id="GO:0071555">
    <property type="term" value="P:cell wall organization"/>
    <property type="evidence" value="ECO:0007669"/>
    <property type="project" value="UniProtKB-KW"/>
</dbReference>
<evidence type="ECO:0000256" key="6">
    <source>
        <dbReference type="ARBA" id="ARBA00023316"/>
    </source>
</evidence>
<feature type="active site" description="Proton donor/acceptor" evidence="8">
    <location>
        <position position="72"/>
    </location>
</feature>
<dbReference type="GO" id="GO:0009252">
    <property type="term" value="P:peptidoglycan biosynthetic process"/>
    <property type="evidence" value="ECO:0007669"/>
    <property type="project" value="UniProtKB-UniRule"/>
</dbReference>
<dbReference type="Pfam" id="PF01177">
    <property type="entry name" value="Asp_Glu_race"/>
    <property type="match status" value="1"/>
</dbReference>
<dbReference type="PROSITE" id="PS00923">
    <property type="entry name" value="ASP_GLU_RACEMASE_1"/>
    <property type="match status" value="1"/>
</dbReference>
<evidence type="ECO:0000256" key="8">
    <source>
        <dbReference type="HAMAP-Rule" id="MF_00258"/>
    </source>
</evidence>
<dbReference type="InterPro" id="IPR001920">
    <property type="entry name" value="Asp/Glu_race"/>
</dbReference>
<keyword evidence="6 8" id="KW-0961">Cell wall biogenesis/degradation</keyword>
<evidence type="ECO:0000256" key="5">
    <source>
        <dbReference type="ARBA" id="ARBA00023235"/>
    </source>
</evidence>
<dbReference type="Gene3D" id="3.40.50.1860">
    <property type="match status" value="2"/>
</dbReference>
<comment type="catalytic activity">
    <reaction evidence="1 8">
        <text>L-glutamate = D-glutamate</text>
        <dbReference type="Rhea" id="RHEA:12813"/>
        <dbReference type="ChEBI" id="CHEBI:29985"/>
        <dbReference type="ChEBI" id="CHEBI:29986"/>
        <dbReference type="EC" id="5.1.1.3"/>
    </reaction>
</comment>
<dbReference type="UniPathway" id="UPA00219"/>
<dbReference type="FunFam" id="3.40.50.1860:FF:000002">
    <property type="entry name" value="Glutamate racemase"/>
    <property type="match status" value="1"/>
</dbReference>
<dbReference type="NCBIfam" id="TIGR00067">
    <property type="entry name" value="glut_race"/>
    <property type="match status" value="1"/>
</dbReference>
<proteinExistence type="inferred from homology"/>
<dbReference type="RefSeq" id="WP_054672270.1">
    <property type="nucleotide sequence ID" value="NZ_BMOF01000024.1"/>
</dbReference>
<evidence type="ECO:0000256" key="1">
    <source>
        <dbReference type="ARBA" id="ARBA00001602"/>
    </source>
</evidence>
<reference evidence="9" key="1">
    <citation type="journal article" date="2014" name="Int. J. Syst. Evol. Microbiol.">
        <title>Complete genome sequence of Corynebacterium casei LMG S-19264T (=DSM 44701T), isolated from a smear-ripened cheese.</title>
        <authorList>
            <consortium name="US DOE Joint Genome Institute (JGI-PGF)"/>
            <person name="Walter F."/>
            <person name="Albersmeier A."/>
            <person name="Kalinowski J."/>
            <person name="Ruckert C."/>
        </authorList>
    </citation>
    <scope>NUCLEOTIDE SEQUENCE</scope>
    <source>
        <strain evidence="9">JCM 14719</strain>
    </source>
</reference>
<dbReference type="PROSITE" id="PS00924">
    <property type="entry name" value="ASP_GLU_RACEMASE_2"/>
    <property type="match status" value="1"/>
</dbReference>
<feature type="binding site" evidence="8">
    <location>
        <begin position="184"/>
        <end position="185"/>
    </location>
    <ligand>
        <name>substrate</name>
    </ligand>
</feature>
<comment type="similarity">
    <text evidence="8">Belongs to the aspartate/glutamate racemases family.</text>
</comment>
<dbReference type="GO" id="GO:0042802">
    <property type="term" value="F:identical protein binding"/>
    <property type="evidence" value="ECO:0007669"/>
    <property type="project" value="UniProtKB-ARBA"/>
</dbReference>
<evidence type="ECO:0000313" key="10">
    <source>
        <dbReference type="Proteomes" id="UP000637720"/>
    </source>
</evidence>
<comment type="caution">
    <text evidence="9">The sequence shown here is derived from an EMBL/GenBank/DDBJ whole genome shotgun (WGS) entry which is preliminary data.</text>
</comment>
<dbReference type="AlphaFoldDB" id="A0A8J3BAG4"/>
<comment type="pathway">
    <text evidence="8">Cell wall biogenesis; peptidoglycan biosynthesis.</text>
</comment>
<dbReference type="GO" id="GO:0008360">
    <property type="term" value="P:regulation of cell shape"/>
    <property type="evidence" value="ECO:0007669"/>
    <property type="project" value="UniProtKB-KW"/>
</dbReference>
<evidence type="ECO:0000256" key="3">
    <source>
        <dbReference type="ARBA" id="ARBA00022960"/>
    </source>
</evidence>
<dbReference type="SUPFAM" id="SSF53681">
    <property type="entry name" value="Aspartate/glutamate racemase"/>
    <property type="match status" value="2"/>
</dbReference>
<keyword evidence="3 8" id="KW-0133">Cell shape</keyword>
<name>A0A8J3BAG4_9BACI</name>